<dbReference type="GO" id="GO:0017089">
    <property type="term" value="F:glycolipid transfer activity"/>
    <property type="evidence" value="ECO:0007669"/>
    <property type="project" value="TreeGrafter"/>
</dbReference>
<protein>
    <submittedName>
        <fullName evidence="4">LPS-assembly protein LptD</fullName>
    </submittedName>
</protein>
<proteinExistence type="predicted"/>
<dbReference type="Pfam" id="PF03968">
    <property type="entry name" value="LptD_N"/>
    <property type="match status" value="1"/>
</dbReference>
<reference evidence="4 5" key="1">
    <citation type="submission" date="2015-07" db="EMBL/GenBank/DDBJ databases">
        <authorList>
            <person name="Noorani M."/>
        </authorList>
    </citation>
    <scope>NUCLEOTIDE SEQUENCE [LARGE SCALE GENOMIC DNA]</scope>
    <source>
        <strain evidence="5">ATCC 25104 / DSM 625 / JCM 10724 / NBRC 103206 / NCIMB 11243 / YT-1</strain>
    </source>
</reference>
<dbReference type="InterPro" id="IPR052037">
    <property type="entry name" value="LPS_export_LptA"/>
</dbReference>
<dbReference type="PANTHER" id="PTHR36504:SF1">
    <property type="entry name" value="LIPOPOLYSACCHARIDE EXPORT SYSTEM PROTEIN LPTA"/>
    <property type="match status" value="1"/>
</dbReference>
<dbReference type="GO" id="GO:0015920">
    <property type="term" value="P:lipopolysaccharide transport"/>
    <property type="evidence" value="ECO:0007669"/>
    <property type="project" value="TreeGrafter"/>
</dbReference>
<evidence type="ECO:0000259" key="3">
    <source>
        <dbReference type="Pfam" id="PF03968"/>
    </source>
</evidence>
<comment type="caution">
    <text evidence="4">The sequence shown here is derived from an EMBL/GenBank/DDBJ whole genome shotgun (WGS) entry which is preliminary data.</text>
</comment>
<evidence type="ECO:0000256" key="2">
    <source>
        <dbReference type="SAM" id="SignalP"/>
    </source>
</evidence>
<dbReference type="EMBL" id="LHCI01000106">
    <property type="protein sequence ID" value="KOX91112.1"/>
    <property type="molecule type" value="Genomic_DNA"/>
</dbReference>
<dbReference type="GO" id="GO:0009279">
    <property type="term" value="C:cell outer membrane"/>
    <property type="evidence" value="ECO:0007669"/>
    <property type="project" value="TreeGrafter"/>
</dbReference>
<feature type="signal peptide" evidence="2">
    <location>
        <begin position="1"/>
        <end position="15"/>
    </location>
</feature>
<accession>A0A0M9AFW9</accession>
<dbReference type="PATRIC" id="fig|271.14.peg.2392"/>
<name>A0A0M9AFW9_THEAQ</name>
<evidence type="ECO:0000313" key="5">
    <source>
        <dbReference type="Proteomes" id="UP000037685"/>
    </source>
</evidence>
<organism evidence="4 5">
    <name type="scientific">Thermus aquaticus</name>
    <dbReference type="NCBI Taxonomy" id="271"/>
    <lineage>
        <taxon>Bacteria</taxon>
        <taxon>Thermotogati</taxon>
        <taxon>Deinococcota</taxon>
        <taxon>Deinococci</taxon>
        <taxon>Thermales</taxon>
        <taxon>Thermaceae</taxon>
        <taxon>Thermus</taxon>
    </lineage>
</organism>
<dbReference type="PANTHER" id="PTHR36504">
    <property type="entry name" value="LIPOPOLYSACCHARIDE EXPORT SYSTEM PROTEIN LPTA"/>
    <property type="match status" value="1"/>
</dbReference>
<dbReference type="GO" id="GO:0030288">
    <property type="term" value="C:outer membrane-bounded periplasmic space"/>
    <property type="evidence" value="ECO:0007669"/>
    <property type="project" value="TreeGrafter"/>
</dbReference>
<feature type="domain" description="Organic solvent tolerance-like N-terminal" evidence="3">
    <location>
        <begin position="37"/>
        <end position="139"/>
    </location>
</feature>
<gene>
    <name evidence="4" type="primary">lptD_1</name>
    <name evidence="4" type="ORF">BVI061214_02316</name>
</gene>
<dbReference type="AlphaFoldDB" id="A0A0M9AFW9"/>
<sequence>MRKAFWLLLFGVSLAASSVRVIQVEGGRLSGDLRFGPWTFEGGVRGRVKDLEIQAPRATLLAPKGKTMQEAEGEREARFEGGVVVRRGRVEARGPTLVYREKTGEGELLGPARMSQEPRPGEDPVEVAADRMTFQVDTDTSTSENALLKSGNQEGRAGFVYYEEEKGLAVFTDAKEVVLTRKRREGDLVIRAKEVRSLTGPKRLIATGGVRLQDGDLLTTGDSLYYDDTTGEAIVLGRPAVSENKKEGFRLSGSTLLHNVNRRQVRVYGKPFRLPLEDFKKLGEK</sequence>
<evidence type="ECO:0000256" key="1">
    <source>
        <dbReference type="ARBA" id="ARBA00022729"/>
    </source>
</evidence>
<evidence type="ECO:0000313" key="4">
    <source>
        <dbReference type="EMBL" id="KOX91112.1"/>
    </source>
</evidence>
<keyword evidence="1 2" id="KW-0732">Signal</keyword>
<dbReference type="InterPro" id="IPR005653">
    <property type="entry name" value="OstA-like_N"/>
</dbReference>
<dbReference type="Proteomes" id="UP000037685">
    <property type="component" value="Unassembled WGS sequence"/>
</dbReference>
<feature type="chain" id="PRO_5012497853" evidence="2">
    <location>
        <begin position="16"/>
        <end position="285"/>
    </location>
</feature>
<dbReference type="Gene3D" id="2.60.450.10">
    <property type="entry name" value="Lipopolysaccharide (LPS) transport protein A like domain"/>
    <property type="match status" value="1"/>
</dbReference>
<dbReference type="RefSeq" id="WP_053768507.1">
    <property type="nucleotide sequence ID" value="NZ_LHCI01000106.1"/>
</dbReference>